<feature type="compositionally biased region" description="Low complexity" evidence="1">
    <location>
        <begin position="341"/>
        <end position="377"/>
    </location>
</feature>
<feature type="compositionally biased region" description="Low complexity" evidence="1">
    <location>
        <begin position="272"/>
        <end position="281"/>
    </location>
</feature>
<dbReference type="RefSeq" id="XP_047761207.1">
    <property type="nucleotide sequence ID" value="XM_047904306.1"/>
</dbReference>
<organism evidence="2 3">
    <name type="scientific">Passalora fulva</name>
    <name type="common">Tomato leaf mold</name>
    <name type="synonym">Cladosporium fulvum</name>
    <dbReference type="NCBI Taxonomy" id="5499"/>
    <lineage>
        <taxon>Eukaryota</taxon>
        <taxon>Fungi</taxon>
        <taxon>Dikarya</taxon>
        <taxon>Ascomycota</taxon>
        <taxon>Pezizomycotina</taxon>
        <taxon>Dothideomycetes</taxon>
        <taxon>Dothideomycetidae</taxon>
        <taxon>Mycosphaerellales</taxon>
        <taxon>Mycosphaerellaceae</taxon>
        <taxon>Fulvia</taxon>
    </lineage>
</organism>
<keyword evidence="3" id="KW-1185">Reference proteome</keyword>
<proteinExistence type="predicted"/>
<feature type="compositionally biased region" description="Low complexity" evidence="1">
    <location>
        <begin position="98"/>
        <end position="107"/>
    </location>
</feature>
<feature type="region of interest" description="Disordered" evidence="1">
    <location>
        <begin position="205"/>
        <end position="457"/>
    </location>
</feature>
<protein>
    <submittedName>
        <fullName evidence="2">Uncharacterized protein</fullName>
    </submittedName>
</protein>
<evidence type="ECO:0000313" key="3">
    <source>
        <dbReference type="Proteomes" id="UP000756132"/>
    </source>
</evidence>
<feature type="compositionally biased region" description="Basic and acidic residues" evidence="1">
    <location>
        <begin position="413"/>
        <end position="422"/>
    </location>
</feature>
<dbReference type="Proteomes" id="UP000756132">
    <property type="component" value="Chromosome 4"/>
</dbReference>
<reference evidence="2" key="2">
    <citation type="journal article" date="2022" name="Microb. Genom.">
        <title>A chromosome-scale genome assembly of the tomato pathogen Cladosporium fulvum reveals a compartmentalized genome architecture and the presence of a dispensable chromosome.</title>
        <authorList>
            <person name="Zaccaron A.Z."/>
            <person name="Chen L.H."/>
            <person name="Samaras A."/>
            <person name="Stergiopoulos I."/>
        </authorList>
    </citation>
    <scope>NUCLEOTIDE SEQUENCE</scope>
    <source>
        <strain evidence="2">Race5_Kim</strain>
    </source>
</reference>
<feature type="compositionally biased region" description="Basic and acidic residues" evidence="1">
    <location>
        <begin position="391"/>
        <end position="400"/>
    </location>
</feature>
<name>A0A9Q8LG74_PASFU</name>
<gene>
    <name evidence="2" type="ORF">CLAFUR5_05158</name>
</gene>
<feature type="compositionally biased region" description="Acidic residues" evidence="1">
    <location>
        <begin position="163"/>
        <end position="172"/>
    </location>
</feature>
<dbReference type="EMBL" id="CP090166">
    <property type="protein sequence ID" value="UJO16841.1"/>
    <property type="molecule type" value="Genomic_DNA"/>
</dbReference>
<reference evidence="2" key="1">
    <citation type="submission" date="2021-12" db="EMBL/GenBank/DDBJ databases">
        <authorList>
            <person name="Zaccaron A."/>
            <person name="Stergiopoulos I."/>
        </authorList>
    </citation>
    <scope>NUCLEOTIDE SEQUENCE</scope>
    <source>
        <strain evidence="2">Race5_Kim</strain>
    </source>
</reference>
<accession>A0A9Q8LG74</accession>
<dbReference type="OrthoDB" id="3650955at2759"/>
<feature type="region of interest" description="Disordered" evidence="1">
    <location>
        <begin position="54"/>
        <end position="108"/>
    </location>
</feature>
<feature type="compositionally biased region" description="Basic residues" evidence="1">
    <location>
        <begin position="81"/>
        <end position="97"/>
    </location>
</feature>
<dbReference type="KEGG" id="ffu:CLAFUR5_05158"/>
<evidence type="ECO:0000256" key="1">
    <source>
        <dbReference type="SAM" id="MobiDB-lite"/>
    </source>
</evidence>
<sequence>MVGTRKSLPSLVLPSEIPAELRIDGKSTLLGEKRDEAPKRVYYWHGAVYEATADTPLEWLTEQPAKKRKRSPSPAPPQPPQKRKKSNPAAEKKKRRSTTTTTANTASRAEEAVTFDLSMDGAADLKAAIGREQERAKKKGYRVQSLQDDEIKDNITVGRRDQQDEDDDDDDNITPPNGIQLLQNIHAMSKLNSKIDQVKAKYEQMKQKGLTADALKKRKRTIEEPEDEDILPGSSNTKRARRDETEDDDTTHLDEPVQVPTPDETDQDSFMAQLQAAANAAPSHRQDRETRSQLDSQLRSPSPTRRTRARAEADRLTPAGQTLAEEADTSSSEIPPRRHASSVSMSISTGTSPSIHEAATAPASTITNTNNTTTRSSRPNDHFGKQQPRKAVPDLAEKNRGGQALRWSITAEDITKNPERAESLIQKGRLNGESKQARRRRVAREKAFLQNLPSQEV</sequence>
<dbReference type="GeneID" id="71985036"/>
<evidence type="ECO:0000313" key="2">
    <source>
        <dbReference type="EMBL" id="UJO16841.1"/>
    </source>
</evidence>
<feature type="region of interest" description="Disordered" evidence="1">
    <location>
        <begin position="133"/>
        <end position="179"/>
    </location>
</feature>
<dbReference type="AlphaFoldDB" id="A0A9Q8LG74"/>